<dbReference type="KEGG" id="dpx:DAPPUDRAFT_249610"/>
<sequence>MEQNLNNQWFRDFSWLELTSNTVGLKAKVTATQTLSTTYYPWVACAKDVLKIFWCIHHEFEIVCVVSLSLIIFAIVQRPPKSLIVILTAEQIGIGLSVHPHGTLHLS</sequence>
<dbReference type="EMBL" id="GL732571">
    <property type="protein sequence ID" value="EFX76021.1"/>
    <property type="molecule type" value="Genomic_DNA"/>
</dbReference>
<evidence type="ECO:0000313" key="2">
    <source>
        <dbReference type="Proteomes" id="UP000000305"/>
    </source>
</evidence>
<reference evidence="1 2" key="1">
    <citation type="journal article" date="2011" name="Science">
        <title>The ecoresponsive genome of Daphnia pulex.</title>
        <authorList>
            <person name="Colbourne J.K."/>
            <person name="Pfrender M.E."/>
            <person name="Gilbert D."/>
            <person name="Thomas W.K."/>
            <person name="Tucker A."/>
            <person name="Oakley T.H."/>
            <person name="Tokishita S."/>
            <person name="Aerts A."/>
            <person name="Arnold G.J."/>
            <person name="Basu M.K."/>
            <person name="Bauer D.J."/>
            <person name="Caceres C.E."/>
            <person name="Carmel L."/>
            <person name="Casola C."/>
            <person name="Choi J.H."/>
            <person name="Detter J.C."/>
            <person name="Dong Q."/>
            <person name="Dusheyko S."/>
            <person name="Eads B.D."/>
            <person name="Frohlich T."/>
            <person name="Geiler-Samerotte K.A."/>
            <person name="Gerlach D."/>
            <person name="Hatcher P."/>
            <person name="Jogdeo S."/>
            <person name="Krijgsveld J."/>
            <person name="Kriventseva E.V."/>
            <person name="Kultz D."/>
            <person name="Laforsch C."/>
            <person name="Lindquist E."/>
            <person name="Lopez J."/>
            <person name="Manak J.R."/>
            <person name="Muller J."/>
            <person name="Pangilinan J."/>
            <person name="Patwardhan R.P."/>
            <person name="Pitluck S."/>
            <person name="Pritham E.J."/>
            <person name="Rechtsteiner A."/>
            <person name="Rho M."/>
            <person name="Rogozin I.B."/>
            <person name="Sakarya O."/>
            <person name="Salamov A."/>
            <person name="Schaack S."/>
            <person name="Shapiro H."/>
            <person name="Shiga Y."/>
            <person name="Skalitzky C."/>
            <person name="Smith Z."/>
            <person name="Souvorov A."/>
            <person name="Sung W."/>
            <person name="Tang Z."/>
            <person name="Tsuchiya D."/>
            <person name="Tu H."/>
            <person name="Vos H."/>
            <person name="Wang M."/>
            <person name="Wolf Y.I."/>
            <person name="Yamagata H."/>
            <person name="Yamada T."/>
            <person name="Ye Y."/>
            <person name="Shaw J.R."/>
            <person name="Andrews J."/>
            <person name="Crease T.J."/>
            <person name="Tang H."/>
            <person name="Lucas S.M."/>
            <person name="Robertson H.M."/>
            <person name="Bork P."/>
            <person name="Koonin E.V."/>
            <person name="Zdobnov E.M."/>
            <person name="Grigoriev I.V."/>
            <person name="Lynch M."/>
            <person name="Boore J.L."/>
        </authorList>
    </citation>
    <scope>NUCLEOTIDE SEQUENCE [LARGE SCALE GENOMIC DNA]</scope>
</reference>
<evidence type="ECO:0000313" key="1">
    <source>
        <dbReference type="EMBL" id="EFX76021.1"/>
    </source>
</evidence>
<dbReference type="OrthoDB" id="10526719at2759"/>
<gene>
    <name evidence="1" type="ORF">DAPPUDRAFT_249610</name>
</gene>
<accession>E9GX02</accession>
<dbReference type="AlphaFoldDB" id="E9GX02"/>
<dbReference type="Proteomes" id="UP000000305">
    <property type="component" value="Unassembled WGS sequence"/>
</dbReference>
<proteinExistence type="predicted"/>
<dbReference type="InParanoid" id="E9GX02"/>
<name>E9GX02_DAPPU</name>
<organism evidence="1 2">
    <name type="scientific">Daphnia pulex</name>
    <name type="common">Water flea</name>
    <dbReference type="NCBI Taxonomy" id="6669"/>
    <lineage>
        <taxon>Eukaryota</taxon>
        <taxon>Metazoa</taxon>
        <taxon>Ecdysozoa</taxon>
        <taxon>Arthropoda</taxon>
        <taxon>Crustacea</taxon>
        <taxon>Branchiopoda</taxon>
        <taxon>Diplostraca</taxon>
        <taxon>Cladocera</taxon>
        <taxon>Anomopoda</taxon>
        <taxon>Daphniidae</taxon>
        <taxon>Daphnia</taxon>
    </lineage>
</organism>
<keyword evidence="2" id="KW-1185">Reference proteome</keyword>
<dbReference type="HOGENOM" id="CLU_2212567_0_0_1"/>
<protein>
    <submittedName>
        <fullName evidence="1">Uncharacterized protein</fullName>
    </submittedName>
</protein>